<dbReference type="InterPro" id="IPR039425">
    <property type="entry name" value="RNA_pol_sigma-70-like"/>
</dbReference>
<comment type="caution">
    <text evidence="7">The sequence shown here is derived from an EMBL/GenBank/DDBJ whole genome shotgun (WGS) entry which is preliminary data.</text>
</comment>
<evidence type="ECO:0000259" key="6">
    <source>
        <dbReference type="Pfam" id="PF08281"/>
    </source>
</evidence>
<evidence type="ECO:0000256" key="4">
    <source>
        <dbReference type="ARBA" id="ARBA00023163"/>
    </source>
</evidence>
<dbReference type="Proteomes" id="UP000033203">
    <property type="component" value="Unassembled WGS sequence"/>
</dbReference>
<comment type="similarity">
    <text evidence="1">Belongs to the sigma-70 factor family. ECF subfamily.</text>
</comment>
<gene>
    <name evidence="7" type="ORF">SR41_16770</name>
</gene>
<dbReference type="PANTHER" id="PTHR43133:SF63">
    <property type="entry name" value="RNA POLYMERASE SIGMA FACTOR FECI-RELATED"/>
    <property type="match status" value="1"/>
</dbReference>
<keyword evidence="3" id="KW-0731">Sigma factor</keyword>
<evidence type="ECO:0000256" key="1">
    <source>
        <dbReference type="ARBA" id="ARBA00010641"/>
    </source>
</evidence>
<dbReference type="InterPro" id="IPR013249">
    <property type="entry name" value="RNA_pol_sigma70_r4_t2"/>
</dbReference>
<dbReference type="Gene3D" id="1.10.1740.10">
    <property type="match status" value="1"/>
</dbReference>
<keyword evidence="4" id="KW-0804">Transcription</keyword>
<dbReference type="GO" id="GO:0016987">
    <property type="term" value="F:sigma factor activity"/>
    <property type="evidence" value="ECO:0007669"/>
    <property type="project" value="UniProtKB-KW"/>
</dbReference>
<keyword evidence="2" id="KW-0805">Transcription regulation</keyword>
<sequence length="177" mass="19536">MSSSDPRSKSGLSQVYEGMRSELLRFLASRLGDAGEAEEVVQELYLKIHNASAGPIANGRAYLYRAAQNLALDRVRQRRRRMSRDGEWLAGHHPVSAANEPLDDGSDAERLLVEQEQAEALAVAIAAIPPGALRVFRMHKLEGIPHAEIARRLGITRSGVEKHMAVAMAHLRRALKE</sequence>
<name>A0A0D1ME51_9SPHN</name>
<accession>A0A0D1ME51</accession>
<dbReference type="AlphaFoldDB" id="A0A0D1ME51"/>
<dbReference type="EMBL" id="JXTP01000090">
    <property type="protein sequence ID" value="KIU26016.1"/>
    <property type="molecule type" value="Genomic_DNA"/>
</dbReference>
<evidence type="ECO:0000313" key="8">
    <source>
        <dbReference type="Proteomes" id="UP000033203"/>
    </source>
</evidence>
<dbReference type="NCBIfam" id="TIGR02937">
    <property type="entry name" value="sigma70-ECF"/>
    <property type="match status" value="1"/>
</dbReference>
<feature type="domain" description="RNA polymerase sigma-70 region 2" evidence="5">
    <location>
        <begin position="16"/>
        <end position="81"/>
    </location>
</feature>
<dbReference type="InterPro" id="IPR013325">
    <property type="entry name" value="RNA_pol_sigma_r2"/>
</dbReference>
<dbReference type="PANTHER" id="PTHR43133">
    <property type="entry name" value="RNA POLYMERASE ECF-TYPE SIGMA FACTO"/>
    <property type="match status" value="1"/>
</dbReference>
<proteinExistence type="inferred from homology"/>
<dbReference type="GO" id="GO:0003677">
    <property type="term" value="F:DNA binding"/>
    <property type="evidence" value="ECO:0007669"/>
    <property type="project" value="InterPro"/>
</dbReference>
<dbReference type="PATRIC" id="fig|1549858.7.peg.3553"/>
<dbReference type="Gene3D" id="1.10.10.10">
    <property type="entry name" value="Winged helix-like DNA-binding domain superfamily/Winged helix DNA-binding domain"/>
    <property type="match status" value="1"/>
</dbReference>
<dbReference type="SUPFAM" id="SSF88946">
    <property type="entry name" value="Sigma2 domain of RNA polymerase sigma factors"/>
    <property type="match status" value="1"/>
</dbReference>
<dbReference type="InterPro" id="IPR014284">
    <property type="entry name" value="RNA_pol_sigma-70_dom"/>
</dbReference>
<dbReference type="InterPro" id="IPR036388">
    <property type="entry name" value="WH-like_DNA-bd_sf"/>
</dbReference>
<dbReference type="SUPFAM" id="SSF88659">
    <property type="entry name" value="Sigma3 and sigma4 domains of RNA polymerase sigma factors"/>
    <property type="match status" value="1"/>
</dbReference>
<dbReference type="InterPro" id="IPR007627">
    <property type="entry name" value="RNA_pol_sigma70_r2"/>
</dbReference>
<dbReference type="InterPro" id="IPR013324">
    <property type="entry name" value="RNA_pol_sigma_r3/r4-like"/>
</dbReference>
<reference evidence="7 8" key="1">
    <citation type="submission" date="2015-01" db="EMBL/GenBank/DDBJ databases">
        <title>Genome of Sphingomonas taxi strain 30a.</title>
        <authorList>
            <person name="Eevers N."/>
            <person name="Van Hamme J."/>
            <person name="Bottos E."/>
            <person name="Weyens N."/>
            <person name="Vangronsveld J."/>
        </authorList>
    </citation>
    <scope>NUCLEOTIDE SEQUENCE [LARGE SCALE GENOMIC DNA]</scope>
    <source>
        <strain evidence="7 8">30a</strain>
    </source>
</reference>
<dbReference type="GO" id="GO:0006352">
    <property type="term" value="P:DNA-templated transcription initiation"/>
    <property type="evidence" value="ECO:0007669"/>
    <property type="project" value="InterPro"/>
</dbReference>
<evidence type="ECO:0000259" key="5">
    <source>
        <dbReference type="Pfam" id="PF04542"/>
    </source>
</evidence>
<evidence type="ECO:0000256" key="3">
    <source>
        <dbReference type="ARBA" id="ARBA00023082"/>
    </source>
</evidence>
<dbReference type="Pfam" id="PF04542">
    <property type="entry name" value="Sigma70_r2"/>
    <property type="match status" value="1"/>
</dbReference>
<organism evidence="7 8">
    <name type="scientific">Sphingomonas melonis</name>
    <dbReference type="NCBI Taxonomy" id="152682"/>
    <lineage>
        <taxon>Bacteria</taxon>
        <taxon>Pseudomonadati</taxon>
        <taxon>Pseudomonadota</taxon>
        <taxon>Alphaproteobacteria</taxon>
        <taxon>Sphingomonadales</taxon>
        <taxon>Sphingomonadaceae</taxon>
        <taxon>Sphingomonas</taxon>
    </lineage>
</organism>
<feature type="domain" description="RNA polymerase sigma factor 70 region 4 type 2" evidence="6">
    <location>
        <begin position="119"/>
        <end position="171"/>
    </location>
</feature>
<dbReference type="Pfam" id="PF08281">
    <property type="entry name" value="Sigma70_r4_2"/>
    <property type="match status" value="1"/>
</dbReference>
<evidence type="ECO:0000256" key="2">
    <source>
        <dbReference type="ARBA" id="ARBA00023015"/>
    </source>
</evidence>
<evidence type="ECO:0000313" key="7">
    <source>
        <dbReference type="EMBL" id="KIU26016.1"/>
    </source>
</evidence>
<protein>
    <submittedName>
        <fullName evidence="7">RNA polymerase subunit sigma-70</fullName>
    </submittedName>
</protein>